<feature type="region of interest" description="Disordered" evidence="1">
    <location>
        <begin position="238"/>
        <end position="296"/>
    </location>
</feature>
<evidence type="ECO:0000256" key="1">
    <source>
        <dbReference type="SAM" id="MobiDB-lite"/>
    </source>
</evidence>
<protein>
    <recommendedName>
        <fullName evidence="2">Polysaccharide biosynthesis domain-containing protein</fullName>
    </recommendedName>
</protein>
<dbReference type="GO" id="GO:0005737">
    <property type="term" value="C:cytoplasm"/>
    <property type="evidence" value="ECO:0007669"/>
    <property type="project" value="TreeGrafter"/>
</dbReference>
<feature type="region of interest" description="Disordered" evidence="1">
    <location>
        <begin position="1"/>
        <end position="28"/>
    </location>
</feature>
<proteinExistence type="predicted"/>
<dbReference type="PANTHER" id="PTHR13410">
    <property type="entry name" value="PROTEIN PBDC1"/>
    <property type="match status" value="1"/>
</dbReference>
<evidence type="ECO:0000313" key="4">
    <source>
        <dbReference type="Proteomes" id="UP001159641"/>
    </source>
</evidence>
<feature type="domain" description="Polysaccharide biosynthesis" evidence="2">
    <location>
        <begin position="111"/>
        <end position="235"/>
    </location>
</feature>
<dbReference type="Gene3D" id="1.10.3560.10">
    <property type="entry name" value="yst0336 like domain"/>
    <property type="match status" value="1"/>
</dbReference>
<feature type="compositionally biased region" description="Gly residues" evidence="1">
    <location>
        <begin position="248"/>
        <end position="257"/>
    </location>
</feature>
<dbReference type="InterPro" id="IPR008476">
    <property type="entry name" value="PBDC1_metazoa/fungi"/>
</dbReference>
<dbReference type="AlphaFoldDB" id="A0AB34HU04"/>
<keyword evidence="4" id="KW-1185">Reference proteome</keyword>
<name>A0AB34HU04_ESCRO</name>
<evidence type="ECO:0000313" key="3">
    <source>
        <dbReference type="EMBL" id="KAJ8793969.1"/>
    </source>
</evidence>
<feature type="compositionally biased region" description="Basic and acidic residues" evidence="1">
    <location>
        <begin position="260"/>
        <end position="290"/>
    </location>
</feature>
<dbReference type="InterPro" id="IPR021148">
    <property type="entry name" value="Polysacc_synth_dom"/>
</dbReference>
<dbReference type="PANTHER" id="PTHR13410:SF9">
    <property type="entry name" value="PROTEIN PBDC1"/>
    <property type="match status" value="1"/>
</dbReference>
<dbReference type="InterPro" id="IPR023139">
    <property type="entry name" value="PBDC1-like_dom_sf"/>
</dbReference>
<organism evidence="3 4">
    <name type="scientific">Eschrichtius robustus</name>
    <name type="common">California gray whale</name>
    <name type="synonym">Eschrichtius gibbosus</name>
    <dbReference type="NCBI Taxonomy" id="9764"/>
    <lineage>
        <taxon>Eukaryota</taxon>
        <taxon>Metazoa</taxon>
        <taxon>Chordata</taxon>
        <taxon>Craniata</taxon>
        <taxon>Vertebrata</taxon>
        <taxon>Euteleostomi</taxon>
        <taxon>Mammalia</taxon>
        <taxon>Eutheria</taxon>
        <taxon>Laurasiatheria</taxon>
        <taxon>Artiodactyla</taxon>
        <taxon>Whippomorpha</taxon>
        <taxon>Cetacea</taxon>
        <taxon>Mysticeti</taxon>
        <taxon>Eschrichtiidae</taxon>
        <taxon>Eschrichtius</taxon>
    </lineage>
</organism>
<accession>A0AB34HU04</accession>
<evidence type="ECO:0000259" key="2">
    <source>
        <dbReference type="Pfam" id="PF04669"/>
    </source>
</evidence>
<sequence>MRRGKEVLPPGEGGCTQAQPQADESHSCRPSVFNELGTAEGARKTSFPENWSHALWAATWRRPVEMMRWFPGNWRLWRTLFLSQPSLTATIEIDPSSWSGRFQWNRYLPDIEMAWAMRAMQHAEVYYKLISSVDPQFLKLTKVDDQIYSEFRENFKKLRIDVLDPEELKSEAAKEKWRPFCLKFDGIVEDFNYGTLLRLNCSQGYTEENTIFAPRIQFFAIEIARNREGYNKAVYTSVQDKEEEKGANSGGDKGANNGGEEEKGTNREGEKEKTNKGGEKEKEAYKEINKSGETAM</sequence>
<gene>
    <name evidence="3" type="ORF">J1605_000168</name>
</gene>
<dbReference type="EMBL" id="JAIQCJ010000913">
    <property type="protein sequence ID" value="KAJ8793969.1"/>
    <property type="molecule type" value="Genomic_DNA"/>
</dbReference>
<reference evidence="3 4" key="1">
    <citation type="submission" date="2022-11" db="EMBL/GenBank/DDBJ databases">
        <title>Whole genome sequence of Eschrichtius robustus ER-17-0199.</title>
        <authorList>
            <person name="Bruniche-Olsen A."/>
            <person name="Black A.N."/>
            <person name="Fields C.J."/>
            <person name="Walden K."/>
            <person name="Dewoody J.A."/>
        </authorList>
    </citation>
    <scope>NUCLEOTIDE SEQUENCE [LARGE SCALE GENOMIC DNA]</scope>
    <source>
        <strain evidence="3">ER-17-0199</strain>
        <tissue evidence="3">Blubber</tissue>
    </source>
</reference>
<dbReference type="Proteomes" id="UP001159641">
    <property type="component" value="Unassembled WGS sequence"/>
</dbReference>
<comment type="caution">
    <text evidence="3">The sequence shown here is derived from an EMBL/GenBank/DDBJ whole genome shotgun (WGS) entry which is preliminary data.</text>
</comment>
<dbReference type="Pfam" id="PF04669">
    <property type="entry name" value="PBDC1"/>
    <property type="match status" value="1"/>
</dbReference>